<dbReference type="GO" id="GO:0016987">
    <property type="term" value="F:sigma factor activity"/>
    <property type="evidence" value="ECO:0007669"/>
    <property type="project" value="UniProtKB-KW"/>
</dbReference>
<dbReference type="Proteomes" id="UP000199021">
    <property type="component" value="Unassembled WGS sequence"/>
</dbReference>
<gene>
    <name evidence="6" type="ORF">SAMN05444359_11282</name>
</gene>
<dbReference type="GO" id="GO:0006352">
    <property type="term" value="P:DNA-templated transcription initiation"/>
    <property type="evidence" value="ECO:0007669"/>
    <property type="project" value="InterPro"/>
</dbReference>
<dbReference type="STRING" id="478744.SAMN05444359_11282"/>
<evidence type="ECO:0000256" key="4">
    <source>
        <dbReference type="ARBA" id="ARBA00023163"/>
    </source>
</evidence>
<dbReference type="Pfam" id="PF08281">
    <property type="entry name" value="Sigma70_r4_2"/>
    <property type="match status" value="1"/>
</dbReference>
<dbReference type="AlphaFoldDB" id="A0A1H9HAH5"/>
<dbReference type="RefSeq" id="WP_090168825.1">
    <property type="nucleotide sequence ID" value="NZ_FOFB01000012.1"/>
</dbReference>
<keyword evidence="4" id="KW-0804">Transcription</keyword>
<evidence type="ECO:0000256" key="3">
    <source>
        <dbReference type="ARBA" id="ARBA00023082"/>
    </source>
</evidence>
<sequence>MQDDLALFQYLQVARTPIPGAIFYRRARALLLAYEAEQKRYGEEILKAISKAFATFIDAVQTGALPHPVKHSLWHTFLAFYKASTKRPFQENSNSLQATYFARDILLVAISEDKDNAFNAITTAFKASSQKVIERKYPTQAVDFEDVYQEAMISLFKNPPSPDKAHTAQLFSFFRTILVRRAADAFQRDQKIDPPEDLTINPSENRNNINDFTDHIIEANNLAELFGSDDIDKILTKALNKLGPDCRSLLKYKYFDQLKQRQIAEKKGWSTNSVGTRISRCLSKIKDILNGGKK</sequence>
<keyword evidence="7" id="KW-1185">Reference proteome</keyword>
<dbReference type="InterPro" id="IPR039425">
    <property type="entry name" value="RNA_pol_sigma-70-like"/>
</dbReference>
<feature type="domain" description="RNA polymerase sigma factor 70 region 4 type 2" evidence="5">
    <location>
        <begin position="234"/>
        <end position="284"/>
    </location>
</feature>
<dbReference type="NCBIfam" id="TIGR02937">
    <property type="entry name" value="sigma70-ECF"/>
    <property type="match status" value="1"/>
</dbReference>
<dbReference type="PANTHER" id="PTHR43133">
    <property type="entry name" value="RNA POLYMERASE ECF-TYPE SIGMA FACTO"/>
    <property type="match status" value="1"/>
</dbReference>
<dbReference type="SUPFAM" id="SSF88946">
    <property type="entry name" value="Sigma2 domain of RNA polymerase sigma factors"/>
    <property type="match status" value="1"/>
</dbReference>
<dbReference type="Gene3D" id="1.10.1740.10">
    <property type="match status" value="1"/>
</dbReference>
<dbReference type="OrthoDB" id="1099849at2"/>
<dbReference type="Gene3D" id="1.10.10.10">
    <property type="entry name" value="Winged helix-like DNA-binding domain superfamily/Winged helix DNA-binding domain"/>
    <property type="match status" value="1"/>
</dbReference>
<dbReference type="InterPro" id="IPR013325">
    <property type="entry name" value="RNA_pol_sigma_r2"/>
</dbReference>
<proteinExistence type="inferred from homology"/>
<dbReference type="SUPFAM" id="SSF88659">
    <property type="entry name" value="Sigma3 and sigma4 domains of RNA polymerase sigma factors"/>
    <property type="match status" value="1"/>
</dbReference>
<protein>
    <submittedName>
        <fullName evidence="6">RNA polymerase sigma factor, sigma-70 family</fullName>
    </submittedName>
</protein>
<accession>A0A1H9HAH5</accession>
<evidence type="ECO:0000313" key="6">
    <source>
        <dbReference type="EMBL" id="SEQ59334.1"/>
    </source>
</evidence>
<keyword evidence="3" id="KW-0731">Sigma factor</keyword>
<dbReference type="GO" id="GO:0003677">
    <property type="term" value="F:DNA binding"/>
    <property type="evidence" value="ECO:0007669"/>
    <property type="project" value="InterPro"/>
</dbReference>
<organism evidence="6 7">
    <name type="scientific">Neolewinella agarilytica</name>
    <dbReference type="NCBI Taxonomy" id="478744"/>
    <lineage>
        <taxon>Bacteria</taxon>
        <taxon>Pseudomonadati</taxon>
        <taxon>Bacteroidota</taxon>
        <taxon>Saprospiria</taxon>
        <taxon>Saprospirales</taxon>
        <taxon>Lewinellaceae</taxon>
        <taxon>Neolewinella</taxon>
    </lineage>
</organism>
<dbReference type="InterPro" id="IPR013324">
    <property type="entry name" value="RNA_pol_sigma_r3/r4-like"/>
</dbReference>
<evidence type="ECO:0000256" key="2">
    <source>
        <dbReference type="ARBA" id="ARBA00023015"/>
    </source>
</evidence>
<evidence type="ECO:0000313" key="7">
    <source>
        <dbReference type="Proteomes" id="UP000199021"/>
    </source>
</evidence>
<dbReference type="PANTHER" id="PTHR43133:SF62">
    <property type="entry name" value="RNA POLYMERASE SIGMA FACTOR SIGZ"/>
    <property type="match status" value="1"/>
</dbReference>
<evidence type="ECO:0000256" key="1">
    <source>
        <dbReference type="ARBA" id="ARBA00010641"/>
    </source>
</evidence>
<dbReference type="EMBL" id="FOFB01000012">
    <property type="protein sequence ID" value="SEQ59334.1"/>
    <property type="molecule type" value="Genomic_DNA"/>
</dbReference>
<dbReference type="InParanoid" id="A0A1H9HAH5"/>
<dbReference type="InterPro" id="IPR036388">
    <property type="entry name" value="WH-like_DNA-bd_sf"/>
</dbReference>
<keyword evidence="2" id="KW-0805">Transcription regulation</keyword>
<reference evidence="7" key="1">
    <citation type="submission" date="2016-10" db="EMBL/GenBank/DDBJ databases">
        <authorList>
            <person name="Varghese N."/>
            <person name="Submissions S."/>
        </authorList>
    </citation>
    <scope>NUCLEOTIDE SEQUENCE [LARGE SCALE GENOMIC DNA]</scope>
    <source>
        <strain evidence="7">DSM 24740</strain>
    </source>
</reference>
<comment type="similarity">
    <text evidence="1">Belongs to the sigma-70 factor family. ECF subfamily.</text>
</comment>
<name>A0A1H9HAH5_9BACT</name>
<dbReference type="InterPro" id="IPR013249">
    <property type="entry name" value="RNA_pol_sigma70_r4_t2"/>
</dbReference>
<dbReference type="InterPro" id="IPR014284">
    <property type="entry name" value="RNA_pol_sigma-70_dom"/>
</dbReference>
<evidence type="ECO:0000259" key="5">
    <source>
        <dbReference type="Pfam" id="PF08281"/>
    </source>
</evidence>